<name>A0A842HU45_9SPHN</name>
<accession>A0A842HU45</accession>
<evidence type="ECO:0000313" key="2">
    <source>
        <dbReference type="Proteomes" id="UP000564378"/>
    </source>
</evidence>
<dbReference type="EMBL" id="JACJVJ010000001">
    <property type="protein sequence ID" value="MBC2777478.1"/>
    <property type="molecule type" value="Genomic_DNA"/>
</dbReference>
<reference evidence="1 2" key="1">
    <citation type="submission" date="2020-08" db="EMBL/GenBank/DDBJ databases">
        <title>Draft genome sequence of Parasphingopyxis sp. GrpM-11.</title>
        <authorList>
            <person name="Oh J."/>
            <person name="Roh D.-H."/>
        </authorList>
    </citation>
    <scope>NUCLEOTIDE SEQUENCE [LARGE SCALE GENOMIC DNA]</scope>
    <source>
        <strain evidence="1 2">GrpM-11</strain>
    </source>
</reference>
<keyword evidence="2" id="KW-1185">Reference proteome</keyword>
<dbReference type="PROSITE" id="PS51257">
    <property type="entry name" value="PROKAR_LIPOPROTEIN"/>
    <property type="match status" value="1"/>
</dbReference>
<evidence type="ECO:0000313" key="1">
    <source>
        <dbReference type="EMBL" id="MBC2777478.1"/>
    </source>
</evidence>
<dbReference type="RefSeq" id="WP_185800684.1">
    <property type="nucleotide sequence ID" value="NZ_JACJVJ010000001.1"/>
</dbReference>
<organism evidence="1 2">
    <name type="scientific">Parasphingopyxis marina</name>
    <dbReference type="NCBI Taxonomy" id="2761622"/>
    <lineage>
        <taxon>Bacteria</taxon>
        <taxon>Pseudomonadati</taxon>
        <taxon>Pseudomonadota</taxon>
        <taxon>Alphaproteobacteria</taxon>
        <taxon>Sphingomonadales</taxon>
        <taxon>Sphingomonadaceae</taxon>
        <taxon>Parasphingopyxis</taxon>
    </lineage>
</organism>
<protein>
    <recommendedName>
        <fullName evidence="3">Lipoprotein</fullName>
    </recommendedName>
</protein>
<evidence type="ECO:0008006" key="3">
    <source>
        <dbReference type="Google" id="ProtNLM"/>
    </source>
</evidence>
<sequence>MRKYSNIVLAGVIGLALVSCGRRDVITAGENGVGLLVNRTACPAVATPVNTNEITLFDPRSSREASAIDTLAVISNIRSTCSDVDDRIQTVASFEVSARRSNPVGARQIVLPYFATVMRGNGQIVSKEIGRIGINFADGAYRASTTGQATASISRAAATLPADVQERLTRRRRPGDPDAALDPMADPAVRTAVNAATFELLIGFQLEPDQLEYNATR</sequence>
<proteinExistence type="predicted"/>
<gene>
    <name evidence="1" type="ORF">H6P80_07565</name>
</gene>
<dbReference type="AlphaFoldDB" id="A0A842HU45"/>
<comment type="caution">
    <text evidence="1">The sequence shown here is derived from an EMBL/GenBank/DDBJ whole genome shotgun (WGS) entry which is preliminary data.</text>
</comment>
<dbReference type="Proteomes" id="UP000564378">
    <property type="component" value="Unassembled WGS sequence"/>
</dbReference>